<dbReference type="GeneID" id="25139871"/>
<comment type="caution">
    <text evidence="1">The sequence shown here is derived from an EMBL/GenBank/DDBJ whole genome shotgun (WGS) entry which is preliminary data.</text>
</comment>
<name>L9YYL5_NATP1</name>
<protein>
    <submittedName>
        <fullName evidence="1">Uncharacterized protein</fullName>
    </submittedName>
</protein>
<evidence type="ECO:0000313" key="2">
    <source>
        <dbReference type="Proteomes" id="UP000011593"/>
    </source>
</evidence>
<dbReference type="EMBL" id="AOIE01000027">
    <property type="protein sequence ID" value="ELY78736.1"/>
    <property type="molecule type" value="Genomic_DNA"/>
</dbReference>
<dbReference type="Proteomes" id="UP000011593">
    <property type="component" value="Unassembled WGS sequence"/>
</dbReference>
<proteinExistence type="predicted"/>
<dbReference type="PATRIC" id="fig|797303.5.peg.1081"/>
<keyword evidence="2" id="KW-1185">Reference proteome</keyword>
<dbReference type="RefSeq" id="WP_006180385.1">
    <property type="nucleotide sequence ID" value="NC_019962.1"/>
</dbReference>
<gene>
    <name evidence="1" type="ORF">C488_05297</name>
</gene>
<accession>L9YYL5</accession>
<evidence type="ECO:0000313" key="1">
    <source>
        <dbReference type="EMBL" id="ELY78736.1"/>
    </source>
</evidence>
<dbReference type="AlphaFoldDB" id="L9YYL5"/>
<organism evidence="1 2">
    <name type="scientific">Natrinema pellirubrum (strain DSM 15624 / CIP 106293 / JCM 10476 / NCIMB 786 / 157)</name>
    <dbReference type="NCBI Taxonomy" id="797303"/>
    <lineage>
        <taxon>Archaea</taxon>
        <taxon>Methanobacteriati</taxon>
        <taxon>Methanobacteriota</taxon>
        <taxon>Stenosarchaea group</taxon>
        <taxon>Halobacteria</taxon>
        <taxon>Halobacteriales</taxon>
        <taxon>Natrialbaceae</taxon>
        <taxon>Natrinema</taxon>
    </lineage>
</organism>
<dbReference type="OrthoDB" id="206260at2157"/>
<sequence length="70" mass="7527">MSSDTATRKQRTTCEECGLPYYGSETDTCPYCDRAAGGVRADSSSAATARDDDPSSVFERLSNRIRAVLG</sequence>
<reference evidence="1 2" key="1">
    <citation type="journal article" date="2014" name="PLoS Genet.">
        <title>Phylogenetically driven sequencing of extremely halophilic archaea reveals strategies for static and dynamic osmo-response.</title>
        <authorList>
            <person name="Becker E.A."/>
            <person name="Seitzer P.M."/>
            <person name="Tritt A."/>
            <person name="Larsen D."/>
            <person name="Krusor M."/>
            <person name="Yao A.I."/>
            <person name="Wu D."/>
            <person name="Madern D."/>
            <person name="Eisen J.A."/>
            <person name="Darling A.E."/>
            <person name="Facciotti M.T."/>
        </authorList>
    </citation>
    <scope>NUCLEOTIDE SEQUENCE [LARGE SCALE GENOMIC DNA]</scope>
    <source>
        <strain evidence="1 2">DSM 15624</strain>
    </source>
</reference>